<dbReference type="HOGENOM" id="CLU_211858_0_0_2"/>
<proteinExistence type="predicted"/>
<accession>U1PG35</accession>
<protein>
    <submittedName>
        <fullName evidence="1">Uncharacterized protein</fullName>
    </submittedName>
</protein>
<dbReference type="AlphaFoldDB" id="U1PG35"/>
<evidence type="ECO:0000313" key="2">
    <source>
        <dbReference type="Proteomes" id="UP000030649"/>
    </source>
</evidence>
<dbReference type="EMBL" id="KE356560">
    <property type="protein sequence ID" value="ERG91091.1"/>
    <property type="molecule type" value="Genomic_DNA"/>
</dbReference>
<gene>
    <name evidence="1" type="ORF">J07HQW1_01123</name>
</gene>
<reference evidence="1 2" key="1">
    <citation type="journal article" date="2013" name="PLoS ONE">
        <title>Assembly-driven community genomics of a hypersaline microbial ecosystem.</title>
        <authorList>
            <person name="Podell S."/>
            <person name="Ugalde J.A."/>
            <person name="Narasingarao P."/>
            <person name="Banfield J.F."/>
            <person name="Heidelberg K.B."/>
            <person name="Allen E.E."/>
        </authorList>
    </citation>
    <scope>NUCLEOTIDE SEQUENCE [LARGE SCALE GENOMIC DNA]</scope>
    <source>
        <strain evidence="2">J07HQW1</strain>
    </source>
</reference>
<dbReference type="Proteomes" id="UP000030649">
    <property type="component" value="Unassembled WGS sequence"/>
</dbReference>
<name>U1PG35_9EURY</name>
<organism evidence="1 2">
    <name type="scientific">Haloquadratum walsbyi J07HQW1</name>
    <dbReference type="NCBI Taxonomy" id="1238424"/>
    <lineage>
        <taxon>Archaea</taxon>
        <taxon>Methanobacteriati</taxon>
        <taxon>Methanobacteriota</taxon>
        <taxon>Stenosarchaea group</taxon>
        <taxon>Halobacteria</taxon>
        <taxon>Halobacteriales</taxon>
        <taxon>Haloferacaceae</taxon>
        <taxon>Haloquadratum</taxon>
    </lineage>
</organism>
<sequence length="52" mass="5461">MVEMLATLAAGAVVVLFIIALIALSGSDFAVAGVTFLSASIVIYFRETRLID</sequence>
<evidence type="ECO:0000313" key="1">
    <source>
        <dbReference type="EMBL" id="ERG91091.1"/>
    </source>
</evidence>